<name>A0A9P1E0Z7_CUSEU</name>
<sequence length="100" mass="10704">MVRAVAVVWAVVRGGGGQNQLGRWWLELIGVVVVGPVEVTGQVVQWPCWSWSDCSLIGSVTVGLVKVGVVTVELGTVGLVTFELVTVIDRVDHCSIDHSH</sequence>
<dbReference type="EMBL" id="CAMAPE010000006">
    <property type="protein sequence ID" value="CAH9070601.1"/>
    <property type="molecule type" value="Genomic_DNA"/>
</dbReference>
<evidence type="ECO:0000313" key="1">
    <source>
        <dbReference type="EMBL" id="CAH9070601.1"/>
    </source>
</evidence>
<keyword evidence="2" id="KW-1185">Reference proteome</keyword>
<organism evidence="1 2">
    <name type="scientific">Cuscuta europaea</name>
    <name type="common">European dodder</name>
    <dbReference type="NCBI Taxonomy" id="41803"/>
    <lineage>
        <taxon>Eukaryota</taxon>
        <taxon>Viridiplantae</taxon>
        <taxon>Streptophyta</taxon>
        <taxon>Embryophyta</taxon>
        <taxon>Tracheophyta</taxon>
        <taxon>Spermatophyta</taxon>
        <taxon>Magnoliopsida</taxon>
        <taxon>eudicotyledons</taxon>
        <taxon>Gunneridae</taxon>
        <taxon>Pentapetalae</taxon>
        <taxon>asterids</taxon>
        <taxon>lamiids</taxon>
        <taxon>Solanales</taxon>
        <taxon>Convolvulaceae</taxon>
        <taxon>Cuscuteae</taxon>
        <taxon>Cuscuta</taxon>
        <taxon>Cuscuta subgen. Cuscuta</taxon>
    </lineage>
</organism>
<dbReference type="AlphaFoldDB" id="A0A9P1E0Z7"/>
<evidence type="ECO:0000313" key="2">
    <source>
        <dbReference type="Proteomes" id="UP001152484"/>
    </source>
</evidence>
<reference evidence="1" key="1">
    <citation type="submission" date="2022-07" db="EMBL/GenBank/DDBJ databases">
        <authorList>
            <person name="Macas J."/>
            <person name="Novak P."/>
            <person name="Neumann P."/>
        </authorList>
    </citation>
    <scope>NUCLEOTIDE SEQUENCE</scope>
</reference>
<accession>A0A9P1E0Z7</accession>
<protein>
    <submittedName>
        <fullName evidence="1">Uncharacterized protein</fullName>
    </submittedName>
</protein>
<gene>
    <name evidence="1" type="ORF">CEURO_LOCUS3702</name>
</gene>
<dbReference type="Proteomes" id="UP001152484">
    <property type="component" value="Unassembled WGS sequence"/>
</dbReference>
<comment type="caution">
    <text evidence="1">The sequence shown here is derived from an EMBL/GenBank/DDBJ whole genome shotgun (WGS) entry which is preliminary data.</text>
</comment>
<proteinExistence type="predicted"/>